<dbReference type="SMART" id="SM00219">
    <property type="entry name" value="TyrKc"/>
    <property type="match status" value="1"/>
</dbReference>
<evidence type="ECO:0000256" key="1">
    <source>
        <dbReference type="ARBA" id="ARBA00007831"/>
    </source>
</evidence>
<feature type="region of interest" description="Disordered" evidence="6">
    <location>
        <begin position="904"/>
        <end position="932"/>
    </location>
</feature>
<feature type="compositionally biased region" description="Acidic residues" evidence="6">
    <location>
        <begin position="156"/>
        <end position="170"/>
    </location>
</feature>
<evidence type="ECO:0000256" key="6">
    <source>
        <dbReference type="SAM" id="MobiDB-lite"/>
    </source>
</evidence>
<dbReference type="InterPro" id="IPR020635">
    <property type="entry name" value="Tyr_kinase_cat_dom"/>
</dbReference>
<dbReference type="FunFam" id="1.10.220.10:FF:000002">
    <property type="entry name" value="Annexin"/>
    <property type="match status" value="1"/>
</dbReference>
<evidence type="ECO:0000313" key="8">
    <source>
        <dbReference type="EMBL" id="KAG6965042.1"/>
    </source>
</evidence>
<proteinExistence type="inferred from homology"/>
<dbReference type="Proteomes" id="UP000688947">
    <property type="component" value="Unassembled WGS sequence"/>
</dbReference>
<dbReference type="GO" id="GO:0005509">
    <property type="term" value="F:calcium ion binding"/>
    <property type="evidence" value="ECO:0007669"/>
    <property type="project" value="InterPro"/>
</dbReference>
<dbReference type="PANTHER" id="PTHR10502:SF102">
    <property type="entry name" value="ANNEXIN B11"/>
    <property type="match status" value="1"/>
</dbReference>
<gene>
    <name evidence="8" type="ORF">JG687_00005631</name>
</gene>
<organism evidence="8 9">
    <name type="scientific">Phytophthora cactorum</name>
    <dbReference type="NCBI Taxonomy" id="29920"/>
    <lineage>
        <taxon>Eukaryota</taxon>
        <taxon>Sar</taxon>
        <taxon>Stramenopiles</taxon>
        <taxon>Oomycota</taxon>
        <taxon>Peronosporomycetes</taxon>
        <taxon>Peronosporales</taxon>
        <taxon>Peronosporaceae</taxon>
        <taxon>Phytophthora</taxon>
    </lineage>
</organism>
<sequence length="932" mass="103889">MCMIEALTHQAPFSMVGDDTEAVEMILHGESHPRPDGVSDAVWNLISQLSEPDSAKRPTLDMAIEMIRELIKMQAKEKESDIMASIAGMTAIKSTEEAGTVPGEMVKTEVFCSWEADGSIVTTTVRTTTCTRTSASGELITEVTNTETEVTTETTETTEETVEEVTEETMEGTQGTITTTETTEVTEVTTIETITEEADAGSEDGMESSAALVASDTAAMSSLYARYAHESSSMESMTLSVDIDAAAQEIHRVCTGATSNEAALASLLLSKTVEQRYLIWCRYRILYKQNLSDLVKSKSDYGVLLKMLASPLEHAEAEILRKATKGLGTTEEWIYPVVMGRSNADIALLKKTFQEKYSDDLGKILNGDLSGSLKKVIETAMRGEVVEFDASVHTSAQSSADADRLYKAGEGRWGTDKKTFINILVLSPAQHVRNINRAYMVKHKSGLIGAIKAEFSGDTKRALLFLVRSVLEPMDLLAELFETALKRAGKNAYGLSAWVVRYFHLLERIFIAYRRLYRQDLRIRIRSVVRGEYRLNVTASSTEALQHIEANIPQRKPEASTLCRGLLSRLKLIHDSVVALHPDDKSKVEYNRILVRFLWLLIKRPILVHLARSDANRIVLRGHHRRLDGVIVDLGVTETTDWEAEWETGCAQQREELKKLVSRSPFMLVNEVGGDKKLRETLMKLGNAANLTQDDELHRLRLTTLEKVLRIQGKVGMKIFNWFIAIEDIEYEDEAMVALGTFAETRRATWSNNGERQDVVAKTLFFNTDGEDEDTFLKQLKFWNDLPKHENVLELLGGSHVNSPPFFVDEPMELFDESASNEPRFETDIYALGMCMLEAITQEIPYGMIEDEKATELILAGELPTRPDQVSDEVWDLICTLCAVDYRASPSLDKIIDIIASNEKNQTPLQQSDSNNSSALGPSDGAEATSMP</sequence>
<evidence type="ECO:0000313" key="9">
    <source>
        <dbReference type="Proteomes" id="UP000688947"/>
    </source>
</evidence>
<evidence type="ECO:0000256" key="2">
    <source>
        <dbReference type="ARBA" id="ARBA00022737"/>
    </source>
</evidence>
<accession>A0A8T1UKA7</accession>
<keyword evidence="5" id="KW-0111">Calcium/phospholipid-binding</keyword>
<dbReference type="EMBL" id="JAENGZ010000215">
    <property type="protein sequence ID" value="KAG6965042.1"/>
    <property type="molecule type" value="Genomic_DNA"/>
</dbReference>
<dbReference type="PANTHER" id="PTHR10502">
    <property type="entry name" value="ANNEXIN"/>
    <property type="match status" value="1"/>
</dbReference>
<keyword evidence="2" id="KW-0677">Repeat</keyword>
<dbReference type="GO" id="GO:0005544">
    <property type="term" value="F:calcium-dependent phospholipid binding"/>
    <property type="evidence" value="ECO:0007669"/>
    <property type="project" value="UniProtKB-KW"/>
</dbReference>
<keyword evidence="4" id="KW-0041">Annexin</keyword>
<feature type="region of interest" description="Disordered" evidence="6">
    <location>
        <begin position="146"/>
        <end position="176"/>
    </location>
</feature>
<protein>
    <recommendedName>
        <fullName evidence="7">Tyrosine-protein kinase catalytic domain-containing protein</fullName>
    </recommendedName>
</protein>
<dbReference type="Pfam" id="PF00191">
    <property type="entry name" value="Annexin"/>
    <property type="match status" value="2"/>
</dbReference>
<feature type="compositionally biased region" description="Polar residues" evidence="6">
    <location>
        <begin position="904"/>
        <end position="920"/>
    </location>
</feature>
<evidence type="ECO:0000256" key="5">
    <source>
        <dbReference type="ARBA" id="ARBA00023302"/>
    </source>
</evidence>
<dbReference type="VEuPathDB" id="FungiDB:PC110_g6937"/>
<dbReference type="PROSITE" id="PS51897">
    <property type="entry name" value="ANNEXIN_2"/>
    <property type="match status" value="2"/>
</dbReference>
<dbReference type="SMART" id="SM00335">
    <property type="entry name" value="ANX"/>
    <property type="match status" value="3"/>
</dbReference>
<dbReference type="GO" id="GO:0001786">
    <property type="term" value="F:phosphatidylserine binding"/>
    <property type="evidence" value="ECO:0007669"/>
    <property type="project" value="TreeGrafter"/>
</dbReference>
<feature type="compositionally biased region" description="Low complexity" evidence="6">
    <location>
        <begin position="146"/>
        <end position="155"/>
    </location>
</feature>
<dbReference type="VEuPathDB" id="FungiDB:PC110_g6936"/>
<evidence type="ECO:0000256" key="3">
    <source>
        <dbReference type="ARBA" id="ARBA00022837"/>
    </source>
</evidence>
<dbReference type="InterPro" id="IPR018502">
    <property type="entry name" value="Annexin_repeat"/>
</dbReference>
<dbReference type="GO" id="GO:0005886">
    <property type="term" value="C:plasma membrane"/>
    <property type="evidence" value="ECO:0007669"/>
    <property type="project" value="TreeGrafter"/>
</dbReference>
<dbReference type="AlphaFoldDB" id="A0A8T1UKA7"/>
<evidence type="ECO:0000259" key="7">
    <source>
        <dbReference type="SMART" id="SM00219"/>
    </source>
</evidence>
<comment type="similarity">
    <text evidence="1">Belongs to the annexin family.</text>
</comment>
<dbReference type="GO" id="GO:0005737">
    <property type="term" value="C:cytoplasm"/>
    <property type="evidence" value="ECO:0007669"/>
    <property type="project" value="TreeGrafter"/>
</dbReference>
<reference evidence="8" key="1">
    <citation type="submission" date="2021-01" db="EMBL/GenBank/DDBJ databases">
        <title>Phytophthora aleatoria, a newly-described species from Pinus radiata is distinct from Phytophthora cactorum isolates based on comparative genomics.</title>
        <authorList>
            <person name="Mcdougal R."/>
            <person name="Panda P."/>
            <person name="Williams N."/>
            <person name="Studholme D.J."/>
        </authorList>
    </citation>
    <scope>NUCLEOTIDE SEQUENCE</scope>
    <source>
        <strain evidence="8">NZFS 3830</strain>
    </source>
</reference>
<feature type="domain" description="Tyrosine-protein kinase catalytic" evidence="7">
    <location>
        <begin position="731"/>
        <end position="899"/>
    </location>
</feature>
<evidence type="ECO:0000256" key="4">
    <source>
        <dbReference type="ARBA" id="ARBA00023216"/>
    </source>
</evidence>
<comment type="caution">
    <text evidence="8">The sequence shown here is derived from an EMBL/GenBank/DDBJ whole genome shotgun (WGS) entry which is preliminary data.</text>
</comment>
<name>A0A8T1UKA7_9STRA</name>
<dbReference type="OrthoDB" id="117601at2759"/>
<keyword evidence="3" id="KW-0106">Calcium</keyword>
<dbReference type="GO" id="GO:0004713">
    <property type="term" value="F:protein tyrosine kinase activity"/>
    <property type="evidence" value="ECO:0007669"/>
    <property type="project" value="InterPro"/>
</dbReference>